<feature type="region of interest" description="Disordered" evidence="7">
    <location>
        <begin position="23"/>
        <end position="149"/>
    </location>
</feature>
<evidence type="ECO:0000256" key="3">
    <source>
        <dbReference type="ARBA" id="ARBA00009138"/>
    </source>
</evidence>
<feature type="compositionally biased region" description="Low complexity" evidence="7">
    <location>
        <begin position="177"/>
        <end position="187"/>
    </location>
</feature>
<organism evidence="9 10">
    <name type="scientific">Circinella minor</name>
    <dbReference type="NCBI Taxonomy" id="1195481"/>
    <lineage>
        <taxon>Eukaryota</taxon>
        <taxon>Fungi</taxon>
        <taxon>Fungi incertae sedis</taxon>
        <taxon>Mucoromycota</taxon>
        <taxon>Mucoromycotina</taxon>
        <taxon>Mucoromycetes</taxon>
        <taxon>Mucorales</taxon>
        <taxon>Lichtheimiaceae</taxon>
        <taxon>Circinella</taxon>
    </lineage>
</organism>
<keyword evidence="5" id="KW-0694">RNA-binding</keyword>
<dbReference type="PANTHER" id="PTHR21551">
    <property type="entry name" value="TOPOISOMERASE II-ASSOCIATED PROTEIN PAT1"/>
    <property type="match status" value="1"/>
</dbReference>
<dbReference type="EMBL" id="JAEPRB010001401">
    <property type="protein sequence ID" value="KAG2204737.1"/>
    <property type="molecule type" value="Genomic_DNA"/>
</dbReference>
<dbReference type="GO" id="GO:0005634">
    <property type="term" value="C:nucleus"/>
    <property type="evidence" value="ECO:0007669"/>
    <property type="project" value="UniProtKB-SubCell"/>
</dbReference>
<evidence type="ECO:0000256" key="1">
    <source>
        <dbReference type="ARBA" id="ARBA00004123"/>
    </source>
</evidence>
<feature type="region of interest" description="Disordered" evidence="7">
    <location>
        <begin position="166"/>
        <end position="189"/>
    </location>
</feature>
<evidence type="ECO:0000256" key="2">
    <source>
        <dbReference type="ARBA" id="ARBA00004201"/>
    </source>
</evidence>
<accession>A0A8H7R5C3</accession>
<comment type="subcellular location">
    <subcellularLocation>
        <location evidence="2">Cytoplasm</location>
        <location evidence="2">P-body</location>
    </subcellularLocation>
    <subcellularLocation>
        <location evidence="1">Nucleus</location>
    </subcellularLocation>
</comment>
<evidence type="ECO:0000256" key="7">
    <source>
        <dbReference type="SAM" id="MobiDB-lite"/>
    </source>
</evidence>
<evidence type="ECO:0000256" key="4">
    <source>
        <dbReference type="ARBA" id="ARBA00022490"/>
    </source>
</evidence>
<keyword evidence="4" id="KW-0963">Cytoplasm</keyword>
<dbReference type="GO" id="GO:0003723">
    <property type="term" value="F:RNA binding"/>
    <property type="evidence" value="ECO:0007669"/>
    <property type="project" value="UniProtKB-KW"/>
</dbReference>
<sequence length="388" mass="44054">MKPSQDFDFFSNTEKFNSTITEEEAFNVKRHEEQQQHGMNRNNMGSWNTTDRSSGAGTIGSRPSSQDFRNQPNNQFNSSPVRNVQSIWGGFGGGVSSSDRGFGSFGANSGSLSPFMRQQNLQQQQQQQQAPPPPPGLSPSSSIGQQGRGQPVLLEDIEAELQRRSPAQGGYRHDPMQQQQQQQQQQQMLHDEMDVRKNMVSLADIEAAMRAGAPMMPPGSEATIPPGNQLAFQQLQQAYQEHALRAMGFGNKDPVQLLALQQQQQQQQQQELAAADREAKFQQQQQQQQQQQRVHQRKSQYSGLMTQHDKDFINRIQISQLASSDPYSDDFYYQVYSSLRQRAGLPVWSAENAMKNNNNTMNNSNMNHQRGRREENGMQRFHQQLQRV</sequence>
<dbReference type="OrthoDB" id="2444112at2759"/>
<dbReference type="Proteomes" id="UP000646827">
    <property type="component" value="Unassembled WGS sequence"/>
</dbReference>
<feature type="compositionally biased region" description="Low complexity" evidence="7">
    <location>
        <begin position="118"/>
        <end position="129"/>
    </location>
</feature>
<keyword evidence="6" id="KW-0539">Nucleus</keyword>
<name>A0A8H7R5C3_9FUNG</name>
<feature type="compositionally biased region" description="Basic and acidic residues" evidence="7">
    <location>
        <begin position="26"/>
        <end position="35"/>
    </location>
</feature>
<dbReference type="InterPro" id="IPR019167">
    <property type="entry name" value="PAT1_dom"/>
</dbReference>
<feature type="compositionally biased region" description="Low complexity" evidence="7">
    <location>
        <begin position="282"/>
        <end position="292"/>
    </location>
</feature>
<proteinExistence type="inferred from homology"/>
<evidence type="ECO:0000256" key="5">
    <source>
        <dbReference type="ARBA" id="ARBA00022884"/>
    </source>
</evidence>
<evidence type="ECO:0000313" key="10">
    <source>
        <dbReference type="Proteomes" id="UP000646827"/>
    </source>
</evidence>
<comment type="similarity">
    <text evidence="3">Belongs to the PAT1 family.</text>
</comment>
<feature type="non-terminal residue" evidence="9">
    <location>
        <position position="1"/>
    </location>
</feature>
<protein>
    <recommendedName>
        <fullName evidence="8">mRNA decay factor PAT1 domain-containing protein</fullName>
    </recommendedName>
</protein>
<feature type="compositionally biased region" description="Polar residues" evidence="7">
    <location>
        <begin position="36"/>
        <end position="86"/>
    </location>
</feature>
<keyword evidence="10" id="KW-1185">Reference proteome</keyword>
<dbReference type="PANTHER" id="PTHR21551:SF0">
    <property type="entry name" value="PROTEIN ASSOCIATED WITH TOPO II RELATED-1, ISOFORM A"/>
    <property type="match status" value="1"/>
</dbReference>
<dbReference type="Pfam" id="PF09770">
    <property type="entry name" value="PAT1"/>
    <property type="match status" value="1"/>
</dbReference>
<dbReference type="AlphaFoldDB" id="A0A8H7R5C3"/>
<comment type="caution">
    <text evidence="9">The sequence shown here is derived from an EMBL/GenBank/DDBJ whole genome shotgun (WGS) entry which is preliminary data.</text>
</comment>
<evidence type="ECO:0000259" key="8">
    <source>
        <dbReference type="Pfam" id="PF09770"/>
    </source>
</evidence>
<evidence type="ECO:0000313" key="9">
    <source>
        <dbReference type="EMBL" id="KAG2204737.1"/>
    </source>
</evidence>
<reference evidence="9 10" key="1">
    <citation type="submission" date="2020-12" db="EMBL/GenBank/DDBJ databases">
        <title>Metabolic potential, ecology and presence of endohyphal bacteria is reflected in genomic diversity of Mucoromycotina.</title>
        <authorList>
            <person name="Muszewska A."/>
            <person name="Okrasinska A."/>
            <person name="Steczkiewicz K."/>
            <person name="Drgas O."/>
            <person name="Orlowska M."/>
            <person name="Perlinska-Lenart U."/>
            <person name="Aleksandrzak-Piekarczyk T."/>
            <person name="Szatraj K."/>
            <person name="Zielenkiewicz U."/>
            <person name="Pilsyk S."/>
            <person name="Malc E."/>
            <person name="Mieczkowski P."/>
            <person name="Kruszewska J.S."/>
            <person name="Biernat P."/>
            <person name="Pawlowska J."/>
        </authorList>
    </citation>
    <scope>NUCLEOTIDE SEQUENCE [LARGE SCALE GENOMIC DNA]</scope>
    <source>
        <strain evidence="9 10">CBS 142.35</strain>
    </source>
</reference>
<dbReference type="GO" id="GO:0000290">
    <property type="term" value="P:deadenylation-dependent decapping of nuclear-transcribed mRNA"/>
    <property type="evidence" value="ECO:0007669"/>
    <property type="project" value="InterPro"/>
</dbReference>
<gene>
    <name evidence="9" type="ORF">INT45_010597</name>
</gene>
<dbReference type="InterPro" id="IPR039900">
    <property type="entry name" value="Pat1-like"/>
</dbReference>
<dbReference type="GO" id="GO:0033962">
    <property type="term" value="P:P-body assembly"/>
    <property type="evidence" value="ECO:0007669"/>
    <property type="project" value="TreeGrafter"/>
</dbReference>
<dbReference type="GO" id="GO:0000932">
    <property type="term" value="C:P-body"/>
    <property type="evidence" value="ECO:0007669"/>
    <property type="project" value="UniProtKB-SubCell"/>
</dbReference>
<evidence type="ECO:0000256" key="6">
    <source>
        <dbReference type="ARBA" id="ARBA00023242"/>
    </source>
</evidence>
<feature type="domain" description="mRNA decay factor PAT1" evidence="8">
    <location>
        <begin position="5"/>
        <end position="387"/>
    </location>
</feature>
<feature type="region of interest" description="Disordered" evidence="7">
    <location>
        <begin position="269"/>
        <end position="302"/>
    </location>
</feature>